<accession>A0A2A6FSA4</accession>
<evidence type="ECO:0000313" key="2">
    <source>
        <dbReference type="EMBL" id="PDQ35742.1"/>
    </source>
</evidence>
<comment type="caution">
    <text evidence="2">The sequence shown here is derived from an EMBL/GenBank/DDBJ whole genome shotgun (WGS) entry which is preliminary data.</text>
</comment>
<gene>
    <name evidence="2" type="ORF">B5766_04615</name>
</gene>
<dbReference type="EMBL" id="NAEP01000028">
    <property type="protein sequence ID" value="PDQ35742.1"/>
    <property type="molecule type" value="Genomic_DNA"/>
</dbReference>
<dbReference type="AlphaFoldDB" id="A0A2A6FSA4"/>
<feature type="transmembrane region" description="Helical" evidence="1">
    <location>
        <begin position="6"/>
        <end position="23"/>
    </location>
</feature>
<keyword evidence="1" id="KW-0812">Transmembrane</keyword>
<organism evidence="2 3">
    <name type="scientific">Candidatus Lumbricidiphila eiseniae</name>
    <dbReference type="NCBI Taxonomy" id="1969409"/>
    <lineage>
        <taxon>Bacteria</taxon>
        <taxon>Bacillati</taxon>
        <taxon>Actinomycetota</taxon>
        <taxon>Actinomycetes</taxon>
        <taxon>Micrococcales</taxon>
        <taxon>Microbacteriaceae</taxon>
        <taxon>Candidatus Lumbricidiphila</taxon>
    </lineage>
</organism>
<sequence length="83" mass="9882">MIAHQWALYHFLLYYLIVITLAGRLPKFDKKQIMPVHDCQMYVLGAVVFSVMSFVTRSNVWNSIITTALWMVVLIIRWIFYQK</sequence>
<evidence type="ECO:0000256" key="1">
    <source>
        <dbReference type="SAM" id="Phobius"/>
    </source>
</evidence>
<keyword evidence="1" id="KW-1133">Transmembrane helix</keyword>
<keyword evidence="1" id="KW-0472">Membrane</keyword>
<evidence type="ECO:0000313" key="3">
    <source>
        <dbReference type="Proteomes" id="UP000219994"/>
    </source>
</evidence>
<proteinExistence type="predicted"/>
<feature type="transmembrane region" description="Helical" evidence="1">
    <location>
        <begin position="61"/>
        <end position="80"/>
    </location>
</feature>
<reference evidence="3" key="1">
    <citation type="submission" date="2017-03" db="EMBL/GenBank/DDBJ databases">
        <authorList>
            <person name="Lund M.B."/>
        </authorList>
    </citation>
    <scope>NUCLEOTIDE SEQUENCE [LARGE SCALE GENOMIC DNA]</scope>
</reference>
<name>A0A2A6FSA4_9MICO</name>
<dbReference type="Proteomes" id="UP000219994">
    <property type="component" value="Unassembled WGS sequence"/>
</dbReference>
<protein>
    <submittedName>
        <fullName evidence="2">Uncharacterized protein</fullName>
    </submittedName>
</protein>